<dbReference type="CDD" id="cd00209">
    <property type="entry name" value="DHFR"/>
    <property type="match status" value="1"/>
</dbReference>
<dbReference type="GO" id="GO:0046655">
    <property type="term" value="P:folic acid metabolic process"/>
    <property type="evidence" value="ECO:0007669"/>
    <property type="project" value="TreeGrafter"/>
</dbReference>
<dbReference type="PANTHER" id="PTHR48069">
    <property type="entry name" value="DIHYDROFOLATE REDUCTASE"/>
    <property type="match status" value="1"/>
</dbReference>
<dbReference type="Gene3D" id="3.40.430.10">
    <property type="entry name" value="Dihydrofolate Reductase, subunit A"/>
    <property type="match status" value="1"/>
</dbReference>
<dbReference type="Proteomes" id="UP000176451">
    <property type="component" value="Unassembled WGS sequence"/>
</dbReference>
<dbReference type="PRINTS" id="PR00070">
    <property type="entry name" value="DHFR"/>
</dbReference>
<dbReference type="InterPro" id="IPR024072">
    <property type="entry name" value="DHFR-like_dom_sf"/>
</dbReference>
<dbReference type="InterPro" id="IPR001796">
    <property type="entry name" value="DHFR_dom"/>
</dbReference>
<dbReference type="EC" id="1.5.1.3" evidence="3 7"/>
<accession>A0A1F5EGC8</accession>
<dbReference type="InterPro" id="IPR012259">
    <property type="entry name" value="DHFR"/>
</dbReference>
<dbReference type="PANTHER" id="PTHR48069:SF3">
    <property type="entry name" value="DIHYDROFOLATE REDUCTASE"/>
    <property type="match status" value="1"/>
</dbReference>
<comment type="catalytic activity">
    <reaction evidence="7">
        <text>(6S)-5,6,7,8-tetrahydrofolate + NADP(+) = 7,8-dihydrofolate + NADPH + H(+)</text>
        <dbReference type="Rhea" id="RHEA:15009"/>
        <dbReference type="ChEBI" id="CHEBI:15378"/>
        <dbReference type="ChEBI" id="CHEBI:57451"/>
        <dbReference type="ChEBI" id="CHEBI:57453"/>
        <dbReference type="ChEBI" id="CHEBI:57783"/>
        <dbReference type="ChEBI" id="CHEBI:58349"/>
        <dbReference type="EC" id="1.5.1.3"/>
    </reaction>
</comment>
<evidence type="ECO:0000313" key="10">
    <source>
        <dbReference type="Proteomes" id="UP000176451"/>
    </source>
</evidence>
<proteinExistence type="inferred from homology"/>
<protein>
    <recommendedName>
        <fullName evidence="3 7">Dihydrofolate reductase</fullName>
        <ecNumber evidence="3 7">1.5.1.3</ecNumber>
    </recommendedName>
</protein>
<dbReference type="GO" id="GO:0046654">
    <property type="term" value="P:tetrahydrofolate biosynthetic process"/>
    <property type="evidence" value="ECO:0007669"/>
    <property type="project" value="UniProtKB-UniPathway"/>
</dbReference>
<dbReference type="GO" id="GO:0046452">
    <property type="term" value="P:dihydrofolate metabolic process"/>
    <property type="evidence" value="ECO:0007669"/>
    <property type="project" value="TreeGrafter"/>
</dbReference>
<dbReference type="GO" id="GO:0006730">
    <property type="term" value="P:one-carbon metabolic process"/>
    <property type="evidence" value="ECO:0007669"/>
    <property type="project" value="UniProtKB-KW"/>
</dbReference>
<sequence>MNKPKICIISAIDRKRGIGKNNKLLYQLTKDLEHFKKITFGHPVIMGQTTFESIGRPLPGRTNIVLSFDRNFKAKGCIVCFSIDEAIQAASQKDKNKIFFIGGASIYTQAIKIVDRLYLTVIDAEKEADTFFPDYSQFTKIVSEVSENSNGYNYKYLELER</sequence>
<evidence type="ECO:0000256" key="1">
    <source>
        <dbReference type="ARBA" id="ARBA00004903"/>
    </source>
</evidence>
<evidence type="ECO:0000256" key="2">
    <source>
        <dbReference type="ARBA" id="ARBA00009539"/>
    </source>
</evidence>
<dbReference type="PIRSF" id="PIRSF000194">
    <property type="entry name" value="DHFR"/>
    <property type="match status" value="1"/>
</dbReference>
<evidence type="ECO:0000313" key="9">
    <source>
        <dbReference type="EMBL" id="OGD66448.1"/>
    </source>
</evidence>
<gene>
    <name evidence="9" type="ORF">A3F08_01210</name>
</gene>
<dbReference type="GO" id="GO:0004146">
    <property type="term" value="F:dihydrofolate reductase activity"/>
    <property type="evidence" value="ECO:0007669"/>
    <property type="project" value="UniProtKB-EC"/>
</dbReference>
<keyword evidence="6 7" id="KW-0560">Oxidoreductase</keyword>
<dbReference type="UniPathway" id="UPA00077">
    <property type="reaction ID" value="UER00158"/>
</dbReference>
<comment type="function">
    <text evidence="7">Key enzyme in folate metabolism. Catalyzes an essential reaction for de novo glycine and purine synthesis, and for DNA precursor synthesis.</text>
</comment>
<feature type="domain" description="DHFR" evidence="8">
    <location>
        <begin position="5"/>
        <end position="161"/>
    </location>
</feature>
<dbReference type="SUPFAM" id="SSF53597">
    <property type="entry name" value="Dihydrofolate reductase-like"/>
    <property type="match status" value="1"/>
</dbReference>
<evidence type="ECO:0000256" key="4">
    <source>
        <dbReference type="ARBA" id="ARBA00022563"/>
    </source>
</evidence>
<name>A0A1F5EGC8_9BACT</name>
<comment type="similarity">
    <text evidence="2 7">Belongs to the dihydrofolate reductase family.</text>
</comment>
<evidence type="ECO:0000256" key="5">
    <source>
        <dbReference type="ARBA" id="ARBA00022857"/>
    </source>
</evidence>
<evidence type="ECO:0000256" key="6">
    <source>
        <dbReference type="ARBA" id="ARBA00023002"/>
    </source>
</evidence>
<dbReference type="PROSITE" id="PS51330">
    <property type="entry name" value="DHFR_2"/>
    <property type="match status" value="1"/>
</dbReference>
<dbReference type="GO" id="GO:0050661">
    <property type="term" value="F:NADP binding"/>
    <property type="evidence" value="ECO:0007669"/>
    <property type="project" value="InterPro"/>
</dbReference>
<comment type="caution">
    <text evidence="9">The sequence shown here is derived from an EMBL/GenBank/DDBJ whole genome shotgun (WGS) entry which is preliminary data.</text>
</comment>
<keyword evidence="5 7" id="KW-0521">NADP</keyword>
<evidence type="ECO:0000256" key="3">
    <source>
        <dbReference type="ARBA" id="ARBA00012856"/>
    </source>
</evidence>
<comment type="pathway">
    <text evidence="1 7">Cofactor biosynthesis; tetrahydrofolate biosynthesis; 5,6,7,8-tetrahydrofolate from 7,8-dihydrofolate: step 1/1.</text>
</comment>
<evidence type="ECO:0000259" key="8">
    <source>
        <dbReference type="PROSITE" id="PS51330"/>
    </source>
</evidence>
<dbReference type="STRING" id="1797469.A3F08_01210"/>
<keyword evidence="4 7" id="KW-0554">One-carbon metabolism</keyword>
<organism evidence="9 10">
    <name type="scientific">Candidatus Berkelbacteria bacterium RIFCSPHIGHO2_12_FULL_36_9</name>
    <dbReference type="NCBI Taxonomy" id="1797469"/>
    <lineage>
        <taxon>Bacteria</taxon>
        <taxon>Candidatus Berkelbacteria</taxon>
    </lineage>
</organism>
<dbReference type="Pfam" id="PF00186">
    <property type="entry name" value="DHFR_1"/>
    <property type="match status" value="1"/>
</dbReference>
<dbReference type="EMBL" id="MEZV01000038">
    <property type="protein sequence ID" value="OGD66448.1"/>
    <property type="molecule type" value="Genomic_DNA"/>
</dbReference>
<dbReference type="AlphaFoldDB" id="A0A1F5EGC8"/>
<dbReference type="GO" id="GO:0005829">
    <property type="term" value="C:cytosol"/>
    <property type="evidence" value="ECO:0007669"/>
    <property type="project" value="TreeGrafter"/>
</dbReference>
<evidence type="ECO:0000256" key="7">
    <source>
        <dbReference type="PIRNR" id="PIRNR000194"/>
    </source>
</evidence>
<reference evidence="9 10" key="1">
    <citation type="journal article" date="2016" name="Nat. Commun.">
        <title>Thousands of microbial genomes shed light on interconnected biogeochemical processes in an aquifer system.</title>
        <authorList>
            <person name="Anantharaman K."/>
            <person name="Brown C.T."/>
            <person name="Hug L.A."/>
            <person name="Sharon I."/>
            <person name="Castelle C.J."/>
            <person name="Probst A.J."/>
            <person name="Thomas B.C."/>
            <person name="Singh A."/>
            <person name="Wilkins M.J."/>
            <person name="Karaoz U."/>
            <person name="Brodie E.L."/>
            <person name="Williams K.H."/>
            <person name="Hubbard S.S."/>
            <person name="Banfield J.F."/>
        </authorList>
    </citation>
    <scope>NUCLEOTIDE SEQUENCE [LARGE SCALE GENOMIC DNA]</scope>
</reference>